<keyword evidence="9" id="KW-1185">Reference proteome</keyword>
<dbReference type="GeneID" id="40331783"/>
<reference evidence="8 9" key="1">
    <citation type="journal article" date="2018" name="BMC Genomics">
        <title>Genomic comparison of Trypanosoma conorhini and Trypanosoma rangeli to Trypanosoma cruzi strains of high and low virulence.</title>
        <authorList>
            <person name="Bradwell K.R."/>
            <person name="Koparde V.N."/>
            <person name="Matveyev A.V."/>
            <person name="Serrano M.G."/>
            <person name="Alves J.M."/>
            <person name="Parikh H."/>
            <person name="Huang B."/>
            <person name="Lee V."/>
            <person name="Espinosa-Alvarez O."/>
            <person name="Ortiz P.A."/>
            <person name="Costa-Martins A.G."/>
            <person name="Teixeira M.M."/>
            <person name="Buck G.A."/>
        </authorList>
    </citation>
    <scope>NUCLEOTIDE SEQUENCE [LARGE SCALE GENOMIC DNA]</scope>
    <source>
        <strain evidence="8 9">AM80</strain>
    </source>
</reference>
<dbReference type="InterPro" id="IPR000719">
    <property type="entry name" value="Prot_kinase_dom"/>
</dbReference>
<comment type="similarity">
    <text evidence="1">Belongs to the protein kinase superfamily. NEK Ser/Thr protein kinase family. NIMA subfamily.</text>
</comment>
<dbReference type="InterPro" id="IPR008271">
    <property type="entry name" value="Ser/Thr_kinase_AS"/>
</dbReference>
<dbReference type="EC" id="2.7.11.-" evidence="8"/>
<dbReference type="VEuPathDB" id="TriTrypDB:TRSC58_01725"/>
<protein>
    <submittedName>
        <fullName evidence="8">Putative serine/threonine protein kinase</fullName>
        <ecNumber evidence="8">2.7.11.-</ecNumber>
    </submittedName>
</protein>
<dbReference type="Proteomes" id="UP000283634">
    <property type="component" value="Unassembled WGS sequence"/>
</dbReference>
<name>A0A422N3K9_TRYRA</name>
<dbReference type="PROSITE" id="PS00108">
    <property type="entry name" value="PROTEIN_KINASE_ST"/>
    <property type="match status" value="1"/>
</dbReference>
<dbReference type="PROSITE" id="PS00107">
    <property type="entry name" value="PROTEIN_KINASE_ATP"/>
    <property type="match status" value="1"/>
</dbReference>
<evidence type="ECO:0000313" key="9">
    <source>
        <dbReference type="Proteomes" id="UP000283634"/>
    </source>
</evidence>
<sequence length="945" mass="102459">MLLNVSDHSRGATLPWCDALVDRVACFRWGAVVPLVAPDEARRPTGVPVDCPLLQLTRDALREMCSAVGPCSPPSSDLRGTHSRRACFACDDAHTCPFDFLCPIGNGSFGTVQLVQSRVYPTRFFAAKSVTRPLHPAACAPMGLRDGDEAALAALRQAFSGTKSGVVASHFPGFDDIFREARVAAALPPHPHISRCYGVLLSPGAAGKTGDVASFALHSVSSQTAGGAHMLMELGAGGTLGDLFKRRACHIAEEHLACWLGQLLRGLACLHKGGVIHRDIKPSNILVRRRASTAWESDTELFFVDFGISALIADSNCETERTVIGSGAYCPPEIARYWGYRRRCAYSYASDVWSTAALFYVFVTCGAASMEDGMAAVFSTNFSAATDSAMAAQFRVARGEYPTLVMLKQVPLLDDGALRLAQEQLAGRSAGADGGFEQGAYTHYTTVADEAPNGGECESSGGWPAWVFSPAVQLMARHLRVRELSVEFLSLIDSMMALNPAERPTAEAVLLDSPVFGMRLPWWEKVVEKAMQRVVEGVENVLLDVCVGDSDEEEEEDEEEAALVRRTMAPLVSPAENHGYVPHNVVHWWDIDLTRGEPDHTKWLPPTSLLASLLTTLRDLTGFEATGDALAPVRREVPLYTVTSLRFLERVWAPVCGAELSSKRVDDGPLFSELKARGWNTDFIIHVQIKLSAVARAGQVLMRNGWTEDEDVADEEEMARRAMEVLVAATETWLRHREAITGVVALHVLPWVSWHLGSEAGGTGGDAPRCFTVEYIAAGPREDRSESAVCKNSVTGDLAAVFRDWRANVTNGLQQLSCGVDATAVAAEDVRRDQASPVQRGIPALEQSFEAVLGALEVSESELIGRQKRNEAHHGLLQGHVVPWLSTRPAPSVERCVDTLRGVRDGAGTLSQQIQEWILTTIFTTEGAMALMPRPGISGQTDSLP</sequence>
<dbReference type="OMA" id="HNVVHWW"/>
<keyword evidence="2 8" id="KW-0808">Transferase</keyword>
<dbReference type="InterPro" id="IPR011009">
    <property type="entry name" value="Kinase-like_dom_sf"/>
</dbReference>
<dbReference type="GO" id="GO:0005524">
    <property type="term" value="F:ATP binding"/>
    <property type="evidence" value="ECO:0007669"/>
    <property type="project" value="UniProtKB-UniRule"/>
</dbReference>
<proteinExistence type="inferred from homology"/>
<keyword evidence="5 6" id="KW-0067">ATP-binding</keyword>
<dbReference type="RefSeq" id="XP_029235532.1">
    <property type="nucleotide sequence ID" value="XM_029384623.1"/>
</dbReference>
<dbReference type="EMBL" id="MKGL01000350">
    <property type="protein sequence ID" value="RNF00022.1"/>
    <property type="molecule type" value="Genomic_DNA"/>
</dbReference>
<dbReference type="AlphaFoldDB" id="A0A422N3K9"/>
<dbReference type="PANTHER" id="PTHR43671:SF81">
    <property type="entry name" value="PROTEIN KINASE, PUTATIVE-RELATED"/>
    <property type="match status" value="1"/>
</dbReference>
<evidence type="ECO:0000256" key="3">
    <source>
        <dbReference type="ARBA" id="ARBA00022741"/>
    </source>
</evidence>
<feature type="domain" description="Protein kinase" evidence="7">
    <location>
        <begin position="98"/>
        <end position="516"/>
    </location>
</feature>
<dbReference type="PANTHER" id="PTHR43671">
    <property type="entry name" value="SERINE/THREONINE-PROTEIN KINASE NEK"/>
    <property type="match status" value="1"/>
</dbReference>
<feature type="binding site" evidence="6">
    <location>
        <position position="128"/>
    </location>
    <ligand>
        <name>ATP</name>
        <dbReference type="ChEBI" id="CHEBI:30616"/>
    </ligand>
</feature>
<keyword evidence="4 8" id="KW-0418">Kinase</keyword>
<evidence type="ECO:0000256" key="4">
    <source>
        <dbReference type="ARBA" id="ARBA00022777"/>
    </source>
</evidence>
<dbReference type="InterPro" id="IPR050660">
    <property type="entry name" value="NEK_Ser/Thr_kinase"/>
</dbReference>
<dbReference type="OrthoDB" id="248561at2759"/>
<evidence type="ECO:0000313" key="8">
    <source>
        <dbReference type="EMBL" id="RNF00022.1"/>
    </source>
</evidence>
<gene>
    <name evidence="8" type="ORF">TraAM80_07850</name>
</gene>
<dbReference type="PROSITE" id="PS50011">
    <property type="entry name" value="PROTEIN_KINASE_DOM"/>
    <property type="match status" value="1"/>
</dbReference>
<evidence type="ECO:0000256" key="2">
    <source>
        <dbReference type="ARBA" id="ARBA00022679"/>
    </source>
</evidence>
<evidence type="ECO:0000259" key="7">
    <source>
        <dbReference type="PROSITE" id="PS50011"/>
    </source>
</evidence>
<dbReference type="CDD" id="cd00180">
    <property type="entry name" value="PKc"/>
    <property type="match status" value="1"/>
</dbReference>
<accession>A0A422N3K9</accession>
<dbReference type="Pfam" id="PF00069">
    <property type="entry name" value="Pkinase"/>
    <property type="match status" value="1"/>
</dbReference>
<comment type="caution">
    <text evidence="8">The sequence shown here is derived from an EMBL/GenBank/DDBJ whole genome shotgun (WGS) entry which is preliminary data.</text>
</comment>
<keyword evidence="3 6" id="KW-0547">Nucleotide-binding</keyword>
<dbReference type="InterPro" id="IPR017441">
    <property type="entry name" value="Protein_kinase_ATP_BS"/>
</dbReference>
<dbReference type="SUPFAM" id="SSF56112">
    <property type="entry name" value="Protein kinase-like (PK-like)"/>
    <property type="match status" value="1"/>
</dbReference>
<dbReference type="GO" id="GO:0004674">
    <property type="term" value="F:protein serine/threonine kinase activity"/>
    <property type="evidence" value="ECO:0007669"/>
    <property type="project" value="UniProtKB-KW"/>
</dbReference>
<dbReference type="Gene3D" id="1.10.510.10">
    <property type="entry name" value="Transferase(Phosphotransferase) domain 1"/>
    <property type="match status" value="1"/>
</dbReference>
<dbReference type="SMART" id="SM00220">
    <property type="entry name" value="S_TKc"/>
    <property type="match status" value="1"/>
</dbReference>
<organism evidence="8 9">
    <name type="scientific">Trypanosoma rangeli</name>
    <dbReference type="NCBI Taxonomy" id="5698"/>
    <lineage>
        <taxon>Eukaryota</taxon>
        <taxon>Discoba</taxon>
        <taxon>Euglenozoa</taxon>
        <taxon>Kinetoplastea</taxon>
        <taxon>Metakinetoplastina</taxon>
        <taxon>Trypanosomatida</taxon>
        <taxon>Trypanosomatidae</taxon>
        <taxon>Trypanosoma</taxon>
        <taxon>Herpetosoma</taxon>
    </lineage>
</organism>
<evidence type="ECO:0000256" key="1">
    <source>
        <dbReference type="ARBA" id="ARBA00010886"/>
    </source>
</evidence>
<evidence type="ECO:0000256" key="5">
    <source>
        <dbReference type="ARBA" id="ARBA00022840"/>
    </source>
</evidence>
<keyword evidence="8" id="KW-0723">Serine/threonine-protein kinase</keyword>
<evidence type="ECO:0000256" key="6">
    <source>
        <dbReference type="PROSITE-ProRule" id="PRU10141"/>
    </source>
</evidence>